<accession>A0ABW8INJ4</accession>
<dbReference type="InterPro" id="IPR024072">
    <property type="entry name" value="DHFR-like_dom_sf"/>
</dbReference>
<keyword evidence="3" id="KW-1185">Reference proteome</keyword>
<dbReference type="PANTHER" id="PTHR38011:SF11">
    <property type="entry name" value="2,5-DIAMINO-6-RIBOSYLAMINO-4(3H)-PYRIMIDINONE 5'-PHOSPHATE REDUCTASE"/>
    <property type="match status" value="1"/>
</dbReference>
<proteinExistence type="predicted"/>
<gene>
    <name evidence="2" type="ORF">ISP18_17135</name>
</gene>
<reference evidence="2 3" key="1">
    <citation type="submission" date="2020-10" db="EMBL/GenBank/DDBJ databases">
        <title>Phylogeny of dyella-like bacteria.</title>
        <authorList>
            <person name="Fu J."/>
        </authorList>
    </citation>
    <scope>NUCLEOTIDE SEQUENCE [LARGE SCALE GENOMIC DNA]</scope>
    <source>
        <strain evidence="2 3">DHG40</strain>
    </source>
</reference>
<sequence>MTKLDSRVTIHMAASLDGFIARKDGRVDWLETSDEFAGGDTMDPEFVKTFLSTIDCYVMGARTYETALGFEAKGFGWAYGDKPTFVLTTRDLPRTRNTIEFYTGDLAQLVNERLRPRFRSIWFAGGGSVSGECLRLGLADEVRYSILPILIGDGIAFFEKLDRDIPLHLTEVKAYKSGMVALCYQVQARHGERPSAA</sequence>
<evidence type="ECO:0000259" key="1">
    <source>
        <dbReference type="Pfam" id="PF01872"/>
    </source>
</evidence>
<organism evidence="2 3">
    <name type="scientific">Dyella humi</name>
    <dbReference type="NCBI Taxonomy" id="1770547"/>
    <lineage>
        <taxon>Bacteria</taxon>
        <taxon>Pseudomonadati</taxon>
        <taxon>Pseudomonadota</taxon>
        <taxon>Gammaproteobacteria</taxon>
        <taxon>Lysobacterales</taxon>
        <taxon>Rhodanobacteraceae</taxon>
        <taxon>Dyella</taxon>
    </lineage>
</organism>
<dbReference type="EMBL" id="JADIKI010000023">
    <property type="protein sequence ID" value="MFK2856333.1"/>
    <property type="molecule type" value="Genomic_DNA"/>
</dbReference>
<dbReference type="Proteomes" id="UP001620409">
    <property type="component" value="Unassembled WGS sequence"/>
</dbReference>
<dbReference type="SUPFAM" id="SSF53597">
    <property type="entry name" value="Dihydrofolate reductase-like"/>
    <property type="match status" value="1"/>
</dbReference>
<comment type="caution">
    <text evidence="2">The sequence shown here is derived from an EMBL/GenBank/DDBJ whole genome shotgun (WGS) entry which is preliminary data.</text>
</comment>
<dbReference type="Pfam" id="PF01872">
    <property type="entry name" value="RibD_C"/>
    <property type="match status" value="1"/>
</dbReference>
<feature type="domain" description="Bacterial bifunctional deaminase-reductase C-terminal" evidence="1">
    <location>
        <begin position="8"/>
        <end position="180"/>
    </location>
</feature>
<dbReference type="InterPro" id="IPR050765">
    <property type="entry name" value="Riboflavin_Biosynth_HTPR"/>
</dbReference>
<dbReference type="RefSeq" id="WP_380014869.1">
    <property type="nucleotide sequence ID" value="NZ_JADIKI010000023.1"/>
</dbReference>
<evidence type="ECO:0000313" key="3">
    <source>
        <dbReference type="Proteomes" id="UP001620409"/>
    </source>
</evidence>
<protein>
    <submittedName>
        <fullName evidence="2">Dihydrofolate reductase</fullName>
    </submittedName>
</protein>
<dbReference type="PANTHER" id="PTHR38011">
    <property type="entry name" value="DIHYDROFOLATE REDUCTASE FAMILY PROTEIN (AFU_ORTHOLOGUE AFUA_8G06820)"/>
    <property type="match status" value="1"/>
</dbReference>
<dbReference type="InterPro" id="IPR002734">
    <property type="entry name" value="RibDG_C"/>
</dbReference>
<dbReference type="Gene3D" id="3.40.430.10">
    <property type="entry name" value="Dihydrofolate Reductase, subunit A"/>
    <property type="match status" value="1"/>
</dbReference>
<evidence type="ECO:0000313" key="2">
    <source>
        <dbReference type="EMBL" id="MFK2856333.1"/>
    </source>
</evidence>
<name>A0ABW8INJ4_9GAMM</name>